<name>A0AAP0LVA5_9ROSI</name>
<dbReference type="AlphaFoldDB" id="A0AAP0LVA5"/>
<proteinExistence type="predicted"/>
<organism evidence="1 2">
    <name type="scientific">Citrus x changshan-huyou</name>
    <dbReference type="NCBI Taxonomy" id="2935761"/>
    <lineage>
        <taxon>Eukaryota</taxon>
        <taxon>Viridiplantae</taxon>
        <taxon>Streptophyta</taxon>
        <taxon>Embryophyta</taxon>
        <taxon>Tracheophyta</taxon>
        <taxon>Spermatophyta</taxon>
        <taxon>Magnoliopsida</taxon>
        <taxon>eudicotyledons</taxon>
        <taxon>Gunneridae</taxon>
        <taxon>Pentapetalae</taxon>
        <taxon>rosids</taxon>
        <taxon>malvids</taxon>
        <taxon>Sapindales</taxon>
        <taxon>Rutaceae</taxon>
        <taxon>Aurantioideae</taxon>
        <taxon>Citrus</taxon>
    </lineage>
</organism>
<sequence length="138" mass="15913">MSSILFLKWSVGTPPFGCQDKRLTLLLQNEAIQGPTLAILRNIRETPCLQEIGITQRECSKQSWELLWTQNSLHFYFLDFFYEISSHQNKPIPRHSTKESCPKDLALIKVKDGYSKEEKKARLDPLSDFLLVAFVLGK</sequence>
<reference evidence="1 2" key="1">
    <citation type="submission" date="2024-05" db="EMBL/GenBank/DDBJ databases">
        <title>Haplotype-resolved chromosome-level genome assembly of Huyou (Citrus changshanensis).</title>
        <authorList>
            <person name="Miao C."/>
            <person name="Chen W."/>
            <person name="Wu Y."/>
            <person name="Wang L."/>
            <person name="Zhao S."/>
            <person name="Grierson D."/>
            <person name="Xu C."/>
            <person name="Chen K."/>
        </authorList>
    </citation>
    <scope>NUCLEOTIDE SEQUENCE [LARGE SCALE GENOMIC DNA]</scope>
    <source>
        <strain evidence="1">01-14</strain>
        <tissue evidence="1">Leaf</tissue>
    </source>
</reference>
<evidence type="ECO:0000313" key="2">
    <source>
        <dbReference type="Proteomes" id="UP001428341"/>
    </source>
</evidence>
<protein>
    <submittedName>
        <fullName evidence="1">Uncharacterized protein</fullName>
    </submittedName>
</protein>
<comment type="caution">
    <text evidence="1">The sequence shown here is derived from an EMBL/GenBank/DDBJ whole genome shotgun (WGS) entry which is preliminary data.</text>
</comment>
<gene>
    <name evidence="1" type="ORF">WN944_018723</name>
</gene>
<dbReference type="Proteomes" id="UP001428341">
    <property type="component" value="Unassembled WGS sequence"/>
</dbReference>
<evidence type="ECO:0000313" key="1">
    <source>
        <dbReference type="EMBL" id="KAK9187331.1"/>
    </source>
</evidence>
<keyword evidence="2" id="KW-1185">Reference proteome</keyword>
<accession>A0AAP0LVA5</accession>
<dbReference type="EMBL" id="JBCGBO010000007">
    <property type="protein sequence ID" value="KAK9187331.1"/>
    <property type="molecule type" value="Genomic_DNA"/>
</dbReference>